<keyword evidence="1" id="KW-0732">Signal</keyword>
<accession>A0ABT9CHV8</accession>
<dbReference type="Pfam" id="PF13540">
    <property type="entry name" value="RCC1_2"/>
    <property type="match status" value="2"/>
</dbReference>
<dbReference type="PROSITE" id="PS50012">
    <property type="entry name" value="RCC1_3"/>
    <property type="match status" value="2"/>
</dbReference>
<evidence type="ECO:0008006" key="4">
    <source>
        <dbReference type="Google" id="ProtNLM"/>
    </source>
</evidence>
<dbReference type="SUPFAM" id="SSF50985">
    <property type="entry name" value="RCC1/BLIP-II"/>
    <property type="match status" value="3"/>
</dbReference>
<dbReference type="InterPro" id="IPR051553">
    <property type="entry name" value="Ran_GTPase-activating"/>
</dbReference>
<proteinExistence type="predicted"/>
<sequence length="868" mass="93578">MRKWLTLFVLFCLAGTAVLPSAAAAADQEDWLEFHEVQNADKSLTIEGLAIGSEGKEVTITLSTGDFETVNNRKVYKEILLSETRAAVNNKGYFILVTPPVDETKLKNHDLSIVLQNDQGKQAGNMRKFPIQVPAPNPDLFDKEPVDQYAKYKDHPLDAVSYDPQVLAMEGNRLAARIAAGDQASYVVDSAGTLWAWGHLPSSLTEPGSKSSDSTVWRLAKPVTSVKNVIQVAANGGAGAALTAEGMIWEWDYRGLTRIGKVADAAAVTVANDGNGLILKKDGTVYTWTMSAANEKAALSIKLAKAAGLQQIVKISAGSHSLYGNTFMALQRNGQVWAWGNMSIISSAKQASNKDRSNQSGLSKYMFEIVQTKIPELLSGIPAVRDMAFIEGYPVFITQNNEFWSYLDTGSTFVKKPGKVSGDAANVYNNVPYIQKKNGQYYRWYQGYSTLADEPETLLQGMKMVAASSSSTSNAGHMLGVQSDGTLMAWGANRSGQLGISAAVPIPSRPSVIASVAQPLSVSAGENHVLALNQKGALYGWGSNANQEIDGSGKPEILSPVRIATEGEVKKAAAGRGFSLYITNEGELYGWGDLQWLGMKVKTAAPVRISLVPEAVRDIDVTDRSAAVLTTTGKVYQLGGVAWAGVNAEVYVHNHYRQISGISDAVNVSMSGTRGYAVKKDGSVMFWSNAIVEGKTTAKTMAGLKNITALSAARANGEFLTAIDRQGGLWAWGDNSARQISYRMTQQLPSPMNITEKPIRITANEVTEARTKLSFRSVTASSNGALALTTSNEMLFMGYTASLLREGGLYRNVTFAEAQGSNMYWITGGKLYVYGYDNKSGQLGNGSKVQVDRPQRVLTVKGTPMTFK</sequence>
<dbReference type="EMBL" id="JAUQTB010000023">
    <property type="protein sequence ID" value="MDO7908791.1"/>
    <property type="molecule type" value="Genomic_DNA"/>
</dbReference>
<evidence type="ECO:0000313" key="2">
    <source>
        <dbReference type="EMBL" id="MDO7908791.1"/>
    </source>
</evidence>
<feature type="signal peptide" evidence="1">
    <location>
        <begin position="1"/>
        <end position="25"/>
    </location>
</feature>
<dbReference type="InterPro" id="IPR009091">
    <property type="entry name" value="RCC1/BLIP-II"/>
</dbReference>
<organism evidence="2 3">
    <name type="scientific">Paenibacillus lacisoli</name>
    <dbReference type="NCBI Taxonomy" id="3064525"/>
    <lineage>
        <taxon>Bacteria</taxon>
        <taxon>Bacillati</taxon>
        <taxon>Bacillota</taxon>
        <taxon>Bacilli</taxon>
        <taxon>Bacillales</taxon>
        <taxon>Paenibacillaceae</taxon>
        <taxon>Paenibacillus</taxon>
    </lineage>
</organism>
<name>A0ABT9CHV8_9BACL</name>
<dbReference type="Gene3D" id="2.130.10.30">
    <property type="entry name" value="Regulator of chromosome condensation 1/beta-lactamase-inhibitor protein II"/>
    <property type="match status" value="3"/>
</dbReference>
<reference evidence="2 3" key="1">
    <citation type="submission" date="2023-07" db="EMBL/GenBank/DDBJ databases">
        <title>Paenibacillus sp. JX-17 nov. isolated from soil.</title>
        <authorList>
            <person name="Wan Y."/>
            <person name="Liu B."/>
        </authorList>
    </citation>
    <scope>NUCLEOTIDE SEQUENCE [LARGE SCALE GENOMIC DNA]</scope>
    <source>
        <strain evidence="2 3">JX-17</strain>
    </source>
</reference>
<feature type="chain" id="PRO_5046784302" description="RCC1 repeat-containing protein" evidence="1">
    <location>
        <begin position="26"/>
        <end position="868"/>
    </location>
</feature>
<comment type="caution">
    <text evidence="2">The sequence shown here is derived from an EMBL/GenBank/DDBJ whole genome shotgun (WGS) entry which is preliminary data.</text>
</comment>
<evidence type="ECO:0000313" key="3">
    <source>
        <dbReference type="Proteomes" id="UP001240171"/>
    </source>
</evidence>
<dbReference type="PANTHER" id="PTHR45982">
    <property type="entry name" value="REGULATOR OF CHROMOSOME CONDENSATION"/>
    <property type="match status" value="1"/>
</dbReference>
<dbReference type="PANTHER" id="PTHR45982:SF1">
    <property type="entry name" value="REGULATOR OF CHROMOSOME CONDENSATION"/>
    <property type="match status" value="1"/>
</dbReference>
<dbReference type="RefSeq" id="WP_305026013.1">
    <property type="nucleotide sequence ID" value="NZ_JAUQTB010000023.1"/>
</dbReference>
<gene>
    <name evidence="2" type="ORF">Q5741_20615</name>
</gene>
<protein>
    <recommendedName>
        <fullName evidence="4">RCC1 repeat-containing protein</fullName>
    </recommendedName>
</protein>
<evidence type="ECO:0000256" key="1">
    <source>
        <dbReference type="SAM" id="SignalP"/>
    </source>
</evidence>
<dbReference type="Proteomes" id="UP001240171">
    <property type="component" value="Unassembled WGS sequence"/>
</dbReference>
<dbReference type="InterPro" id="IPR000408">
    <property type="entry name" value="Reg_chr_condens"/>
</dbReference>
<keyword evidence="3" id="KW-1185">Reference proteome</keyword>